<evidence type="ECO:0000313" key="3">
    <source>
        <dbReference type="Proteomes" id="UP000717696"/>
    </source>
</evidence>
<dbReference type="AlphaFoldDB" id="A0A9P9FIW5"/>
<protein>
    <recommendedName>
        <fullName evidence="4">Secreted protein</fullName>
    </recommendedName>
</protein>
<organism evidence="2 3">
    <name type="scientific">Dactylonectria estremocensis</name>
    <dbReference type="NCBI Taxonomy" id="1079267"/>
    <lineage>
        <taxon>Eukaryota</taxon>
        <taxon>Fungi</taxon>
        <taxon>Dikarya</taxon>
        <taxon>Ascomycota</taxon>
        <taxon>Pezizomycotina</taxon>
        <taxon>Sordariomycetes</taxon>
        <taxon>Hypocreomycetidae</taxon>
        <taxon>Hypocreales</taxon>
        <taxon>Nectriaceae</taxon>
        <taxon>Dactylonectria</taxon>
    </lineage>
</organism>
<evidence type="ECO:0008006" key="4">
    <source>
        <dbReference type="Google" id="ProtNLM"/>
    </source>
</evidence>
<proteinExistence type="predicted"/>
<evidence type="ECO:0000256" key="1">
    <source>
        <dbReference type="SAM" id="SignalP"/>
    </source>
</evidence>
<sequence>MASGPCWADCMAIVIVIALRADCGCGCGCGCANKLKLPASADFLRVRTSASFSALSGSLSGFQGPWRFVRGHPDPFFWGKGPLAPFQVGHSGQSG</sequence>
<feature type="signal peptide" evidence="1">
    <location>
        <begin position="1"/>
        <end position="26"/>
    </location>
</feature>
<comment type="caution">
    <text evidence="2">The sequence shown here is derived from an EMBL/GenBank/DDBJ whole genome shotgun (WGS) entry which is preliminary data.</text>
</comment>
<keyword evidence="1" id="KW-0732">Signal</keyword>
<name>A0A9P9FIW5_9HYPO</name>
<dbReference type="Proteomes" id="UP000717696">
    <property type="component" value="Unassembled WGS sequence"/>
</dbReference>
<dbReference type="EMBL" id="JAGMUU010000001">
    <property type="protein sequence ID" value="KAH7162314.1"/>
    <property type="molecule type" value="Genomic_DNA"/>
</dbReference>
<gene>
    <name evidence="2" type="ORF">B0J13DRAFT_535630</name>
</gene>
<accession>A0A9P9FIW5</accession>
<reference evidence="2" key="1">
    <citation type="journal article" date="2021" name="Nat. Commun.">
        <title>Genetic determinants of endophytism in the Arabidopsis root mycobiome.</title>
        <authorList>
            <person name="Mesny F."/>
            <person name="Miyauchi S."/>
            <person name="Thiergart T."/>
            <person name="Pickel B."/>
            <person name="Atanasova L."/>
            <person name="Karlsson M."/>
            <person name="Huettel B."/>
            <person name="Barry K.W."/>
            <person name="Haridas S."/>
            <person name="Chen C."/>
            <person name="Bauer D."/>
            <person name="Andreopoulos W."/>
            <person name="Pangilinan J."/>
            <person name="LaButti K."/>
            <person name="Riley R."/>
            <person name="Lipzen A."/>
            <person name="Clum A."/>
            <person name="Drula E."/>
            <person name="Henrissat B."/>
            <person name="Kohler A."/>
            <person name="Grigoriev I.V."/>
            <person name="Martin F.M."/>
            <person name="Hacquard S."/>
        </authorList>
    </citation>
    <scope>NUCLEOTIDE SEQUENCE</scope>
    <source>
        <strain evidence="2">MPI-CAGE-AT-0021</strain>
    </source>
</reference>
<evidence type="ECO:0000313" key="2">
    <source>
        <dbReference type="EMBL" id="KAH7162314.1"/>
    </source>
</evidence>
<keyword evidence="3" id="KW-1185">Reference proteome</keyword>
<feature type="chain" id="PRO_5040366574" description="Secreted protein" evidence="1">
    <location>
        <begin position="27"/>
        <end position="95"/>
    </location>
</feature>